<accession>A0A8J5ZKC2</accession>
<evidence type="ECO:0000313" key="4">
    <source>
        <dbReference type="Proteomes" id="UP000701853"/>
    </source>
</evidence>
<dbReference type="Pfam" id="PF02171">
    <property type="entry name" value="Piwi"/>
    <property type="match status" value="1"/>
</dbReference>
<comment type="caution">
    <text evidence="3">The sequence shown here is derived from an EMBL/GenBank/DDBJ whole genome shotgun (WGS) entry which is preliminary data.</text>
</comment>
<dbReference type="PANTHER" id="PTHR22891">
    <property type="entry name" value="EUKARYOTIC TRANSLATION INITIATION FACTOR 2C"/>
    <property type="match status" value="1"/>
</dbReference>
<dbReference type="EMBL" id="JAHUZN010000001">
    <property type="protein sequence ID" value="KAG8502516.1"/>
    <property type="molecule type" value="Genomic_DNA"/>
</dbReference>
<dbReference type="Gene3D" id="3.30.420.10">
    <property type="entry name" value="Ribonuclease H-like superfamily/Ribonuclease H"/>
    <property type="match status" value="1"/>
</dbReference>
<dbReference type="OrthoDB" id="1860322at2759"/>
<dbReference type="InterPro" id="IPR056647">
    <property type="entry name" value="DUF7745"/>
</dbReference>
<feature type="compositionally biased region" description="Polar residues" evidence="1">
    <location>
        <begin position="159"/>
        <end position="168"/>
    </location>
</feature>
<dbReference type="GO" id="GO:0003676">
    <property type="term" value="F:nucleic acid binding"/>
    <property type="evidence" value="ECO:0007669"/>
    <property type="project" value="InterPro"/>
</dbReference>
<dbReference type="InterPro" id="IPR012337">
    <property type="entry name" value="RNaseH-like_sf"/>
</dbReference>
<gene>
    <name evidence="3" type="ORF">CXB51_000125</name>
</gene>
<dbReference type="PROSITE" id="PS50822">
    <property type="entry name" value="PIWI"/>
    <property type="match status" value="1"/>
</dbReference>
<evidence type="ECO:0000313" key="3">
    <source>
        <dbReference type="EMBL" id="KAG8502516.1"/>
    </source>
</evidence>
<dbReference type="InterPro" id="IPR036397">
    <property type="entry name" value="RNaseH_sf"/>
</dbReference>
<keyword evidence="4" id="KW-1185">Reference proteome</keyword>
<dbReference type="Proteomes" id="UP000701853">
    <property type="component" value="Chromosome 1"/>
</dbReference>
<protein>
    <recommendedName>
        <fullName evidence="2">Piwi domain-containing protein</fullName>
    </recommendedName>
</protein>
<proteinExistence type="predicted"/>
<dbReference type="InterPro" id="IPR003165">
    <property type="entry name" value="Piwi"/>
</dbReference>
<name>A0A8J5ZKC2_9ROSI</name>
<reference evidence="3 4" key="1">
    <citation type="journal article" date="2021" name="bioRxiv">
        <title>The Gossypium anomalum genome as a resource for cotton improvement and evolutionary analysis of hybrid incompatibility.</title>
        <authorList>
            <person name="Grover C.E."/>
            <person name="Yuan D."/>
            <person name="Arick M.A."/>
            <person name="Miller E.R."/>
            <person name="Hu G."/>
            <person name="Peterson D.G."/>
            <person name="Wendel J.F."/>
            <person name="Udall J.A."/>
        </authorList>
    </citation>
    <scope>NUCLEOTIDE SEQUENCE [LARGE SCALE GENOMIC DNA]</scope>
    <source>
        <strain evidence="3">JFW-Udall</strain>
        <tissue evidence="3">Leaf</tissue>
    </source>
</reference>
<organism evidence="3 4">
    <name type="scientific">Gossypium anomalum</name>
    <dbReference type="NCBI Taxonomy" id="47600"/>
    <lineage>
        <taxon>Eukaryota</taxon>
        <taxon>Viridiplantae</taxon>
        <taxon>Streptophyta</taxon>
        <taxon>Embryophyta</taxon>
        <taxon>Tracheophyta</taxon>
        <taxon>Spermatophyta</taxon>
        <taxon>Magnoliopsida</taxon>
        <taxon>eudicotyledons</taxon>
        <taxon>Gunneridae</taxon>
        <taxon>Pentapetalae</taxon>
        <taxon>rosids</taxon>
        <taxon>malvids</taxon>
        <taxon>Malvales</taxon>
        <taxon>Malvaceae</taxon>
        <taxon>Malvoideae</taxon>
        <taxon>Gossypium</taxon>
    </lineage>
</organism>
<dbReference type="AlphaFoldDB" id="A0A8J5ZKC2"/>
<dbReference type="Pfam" id="PF24924">
    <property type="entry name" value="DUF7745"/>
    <property type="match status" value="1"/>
</dbReference>
<sequence length="423" mass="48114">MGYVSKLSDYIRISVTQDNQHELKEIWDQWGIKAKQLFYNNHGDSQYLLDLGIDENLFRAITQYWNLVYSCFTFGKADMVSVVEEYSVLWRCPMIQVYSKADHIPTFMRKMMNNWIRRRLFDTLWQGVLQGKRKMVNGKSVGKKVIDRMHGPTKESESSQETPKNNFTDIGRSVHRCRDYLMGEAIAQIRDGSRSFTDHEVVVGNIALEEGKIAKLELAEETKQDLFETIMGIQKCDPKTHAGGFAIARINMRFWGTVGPPWKGIASVSDVPSIAAMVSSRWWPLISSYGASGLFDKVDDGTMKEALLDFYTSSGKRKPDQIIIFRDRGSPDNVLHATVIDNKVCHPKNNDFYLGTYAGMIGITRQTHYYVLLNQAGFSADDLQESVHSLSYMYQRSTTAIFVVAPICYAHLATPQLGAIYED</sequence>
<dbReference type="SUPFAM" id="SSF53098">
    <property type="entry name" value="Ribonuclease H-like"/>
    <property type="match status" value="1"/>
</dbReference>
<evidence type="ECO:0000256" key="1">
    <source>
        <dbReference type="SAM" id="MobiDB-lite"/>
    </source>
</evidence>
<feature type="domain" description="Piwi" evidence="2">
    <location>
        <begin position="324"/>
        <end position="422"/>
    </location>
</feature>
<dbReference type="SMART" id="SM00950">
    <property type="entry name" value="Piwi"/>
    <property type="match status" value="1"/>
</dbReference>
<evidence type="ECO:0000259" key="2">
    <source>
        <dbReference type="PROSITE" id="PS50822"/>
    </source>
</evidence>
<feature type="region of interest" description="Disordered" evidence="1">
    <location>
        <begin position="149"/>
        <end position="170"/>
    </location>
</feature>